<dbReference type="Proteomes" id="UP001642484">
    <property type="component" value="Unassembled WGS sequence"/>
</dbReference>
<protein>
    <submittedName>
        <fullName evidence="1">Uncharacterized protein</fullName>
    </submittedName>
</protein>
<comment type="caution">
    <text evidence="1">The sequence shown here is derived from an EMBL/GenBank/DDBJ whole genome shotgun (WGS) entry which is preliminary data.</text>
</comment>
<proteinExistence type="predicted"/>
<name>A0ABP0NJY5_9DINO</name>
<reference evidence="1 2" key="1">
    <citation type="submission" date="2024-02" db="EMBL/GenBank/DDBJ databases">
        <authorList>
            <person name="Chen Y."/>
            <person name="Shah S."/>
            <person name="Dougan E. K."/>
            <person name="Thang M."/>
            <person name="Chan C."/>
        </authorList>
    </citation>
    <scope>NUCLEOTIDE SEQUENCE [LARGE SCALE GENOMIC DNA]</scope>
</reference>
<evidence type="ECO:0000313" key="1">
    <source>
        <dbReference type="EMBL" id="CAK9064076.1"/>
    </source>
</evidence>
<evidence type="ECO:0000313" key="2">
    <source>
        <dbReference type="Proteomes" id="UP001642484"/>
    </source>
</evidence>
<sequence length="431" mass="47528">MPAPTDEIAELRQEILRLTERLNSLESRLASSPDAAGAAGQPESVTVTVPTSKKVAPTPEEDGQRGSAEEEGEDKEVKLCESAWSLLAVVGLTDAGLLDVAFSTLLLLFNIVMQFGFIMIILDKRFLGSPFRDKVTHAQDWRTRSAHDYKYLDLADTSLVSRVCAEDDSLLVSSTQAKLIQDINKFLGLQKDDFEMPFWRPGVQLCMLCIILYNLCVFKELRTVFNSAQALLRVPRNGVTVMKGNSFKTISRGRIGVLMVAHVVRAVLAITLLISGVQWLASTTSIVDLILNAVALGGILEVDEFIFVALVPTKIQLAVQKLEPMKVRYHQKRSDAESVVHCIMLLAAILLPWLILLEPISQDMLAAKLQWHSELCGVLQCGCADGPGLRDLPCALPRTAHFVRASRADLPLPKLQRHPRVLQQGLHPQGV</sequence>
<keyword evidence="2" id="KW-1185">Reference proteome</keyword>
<accession>A0ABP0NJY5</accession>
<gene>
    <name evidence="1" type="ORF">CCMP2556_LOCUS31478</name>
</gene>
<organism evidence="1 2">
    <name type="scientific">Durusdinium trenchii</name>
    <dbReference type="NCBI Taxonomy" id="1381693"/>
    <lineage>
        <taxon>Eukaryota</taxon>
        <taxon>Sar</taxon>
        <taxon>Alveolata</taxon>
        <taxon>Dinophyceae</taxon>
        <taxon>Suessiales</taxon>
        <taxon>Symbiodiniaceae</taxon>
        <taxon>Durusdinium</taxon>
    </lineage>
</organism>
<dbReference type="EMBL" id="CAXAMN010021862">
    <property type="protein sequence ID" value="CAK9064076.1"/>
    <property type="molecule type" value="Genomic_DNA"/>
</dbReference>